<dbReference type="SUPFAM" id="SSF109604">
    <property type="entry name" value="HD-domain/PDEase-like"/>
    <property type="match status" value="1"/>
</dbReference>
<evidence type="ECO:0000259" key="2">
    <source>
        <dbReference type="PROSITE" id="PS51831"/>
    </source>
</evidence>
<proteinExistence type="predicted"/>
<feature type="non-terminal residue" evidence="4">
    <location>
        <position position="189"/>
    </location>
</feature>
<dbReference type="GO" id="GO:0008832">
    <property type="term" value="F:dGTPase activity"/>
    <property type="evidence" value="ECO:0007669"/>
    <property type="project" value="TreeGrafter"/>
</dbReference>
<reference evidence="4 5" key="1">
    <citation type="submission" date="2018-10" db="EMBL/GenBank/DDBJ databases">
        <title>Iterative Subtractive Binning of Freshwater Chronoseries Metagenomes Recovers Nearly Complete Genomes from over Four Hundred Novel Species.</title>
        <authorList>
            <person name="Rodriguez-R L.M."/>
            <person name="Tsementzi D."/>
            <person name="Luo C."/>
            <person name="Konstantinidis K.T."/>
        </authorList>
    </citation>
    <scope>NUCLEOTIDE SEQUENCE [LARGE SCALE GENOMIC DNA]</scope>
    <source>
        <strain evidence="4">WB7_2B_003</strain>
        <strain evidence="3">WB8_1A_003</strain>
    </source>
</reference>
<evidence type="ECO:0000313" key="3">
    <source>
        <dbReference type="EMBL" id="NCU50608.1"/>
    </source>
</evidence>
<evidence type="ECO:0000313" key="4">
    <source>
        <dbReference type="EMBL" id="NCU63100.1"/>
    </source>
</evidence>
<protein>
    <submittedName>
        <fullName evidence="4">DNTP triphosphohydrolase</fullName>
    </submittedName>
</protein>
<sequence>MSGVDNYNKLLTKFSSNNSNYLGRQFSDKKNLYRSFYQRDRDRIIHSTSFRRLKYKTQVFVYDEGDHYRTRLTHTLEVSQISRSISRYFKLNEDLSEAISLAHDLGHPPFGHAGEKILDYCIRDYGGFNHNIHSIRLITELEKAYQNFDGLNLSINTIDGIVKHNGPNYLVIENLNLLPNLNKIKKINF</sequence>
<dbReference type="InterPro" id="IPR006261">
    <property type="entry name" value="dGTPase"/>
</dbReference>
<comment type="caution">
    <text evidence="4">The sequence shown here is derived from an EMBL/GenBank/DDBJ whole genome shotgun (WGS) entry which is preliminary data.</text>
</comment>
<dbReference type="Proteomes" id="UP000572953">
    <property type="component" value="Unassembled WGS sequence"/>
</dbReference>
<dbReference type="NCBIfam" id="TIGR01353">
    <property type="entry name" value="dGTP_triPase"/>
    <property type="match status" value="1"/>
</dbReference>
<dbReference type="EMBL" id="RGMI01000092">
    <property type="protein sequence ID" value="NCU50608.1"/>
    <property type="molecule type" value="Genomic_DNA"/>
</dbReference>
<dbReference type="PROSITE" id="PS51831">
    <property type="entry name" value="HD"/>
    <property type="match status" value="1"/>
</dbReference>
<name>A0A845S5Y2_9PROT</name>
<dbReference type="PANTHER" id="PTHR11373:SF43">
    <property type="entry name" value="DEOXYGUANOSINETRIPHOSPHATE TRIPHOSPHOHYDROLASE-LIKE PROTEIN"/>
    <property type="match status" value="1"/>
</dbReference>
<dbReference type="Pfam" id="PF01966">
    <property type="entry name" value="HD"/>
    <property type="match status" value="1"/>
</dbReference>
<keyword evidence="1 4" id="KW-0378">Hydrolase</keyword>
<dbReference type="Proteomes" id="UP000699985">
    <property type="component" value="Unassembled WGS sequence"/>
</dbReference>
<dbReference type="Gene3D" id="1.10.3210.10">
    <property type="entry name" value="Hypothetical protein af1432"/>
    <property type="match status" value="1"/>
</dbReference>
<gene>
    <name evidence="4" type="primary">dgt</name>
    <name evidence="4" type="ORF">EBV78_03300</name>
    <name evidence="3" type="ORF">EBX29_02395</name>
</gene>
<dbReference type="AlphaFoldDB" id="A0A845S5Y2"/>
<dbReference type="CDD" id="cd00077">
    <property type="entry name" value="HDc"/>
    <property type="match status" value="1"/>
</dbReference>
<dbReference type="EMBL" id="RGGN01000115">
    <property type="protein sequence ID" value="NCU63100.1"/>
    <property type="molecule type" value="Genomic_DNA"/>
</dbReference>
<dbReference type="GO" id="GO:0006203">
    <property type="term" value="P:dGTP catabolic process"/>
    <property type="evidence" value="ECO:0007669"/>
    <property type="project" value="TreeGrafter"/>
</dbReference>
<dbReference type="PANTHER" id="PTHR11373">
    <property type="entry name" value="DEOXYNUCLEOSIDE TRIPHOSPHATE TRIPHOSPHOHYDROLASE"/>
    <property type="match status" value="1"/>
</dbReference>
<evidence type="ECO:0000313" key="5">
    <source>
        <dbReference type="Proteomes" id="UP000572953"/>
    </source>
</evidence>
<feature type="domain" description="HD" evidence="2">
    <location>
        <begin position="71"/>
        <end position="184"/>
    </location>
</feature>
<dbReference type="InterPro" id="IPR050135">
    <property type="entry name" value="dGTPase-like"/>
</dbReference>
<evidence type="ECO:0000256" key="1">
    <source>
        <dbReference type="ARBA" id="ARBA00022801"/>
    </source>
</evidence>
<organism evidence="4 5">
    <name type="scientific">Candidatus Fonsibacter lacus</name>
    <dbReference type="NCBI Taxonomy" id="2576439"/>
    <lineage>
        <taxon>Bacteria</taxon>
        <taxon>Pseudomonadati</taxon>
        <taxon>Pseudomonadota</taxon>
        <taxon>Alphaproteobacteria</taxon>
        <taxon>Candidatus Pelagibacterales</taxon>
        <taxon>Candidatus Pelagibacterales incertae sedis</taxon>
        <taxon>Candidatus Fonsibacter</taxon>
    </lineage>
</organism>
<accession>A0A845S5Y2</accession>
<dbReference type="InterPro" id="IPR003607">
    <property type="entry name" value="HD/PDEase_dom"/>
</dbReference>
<dbReference type="InterPro" id="IPR006674">
    <property type="entry name" value="HD_domain"/>
</dbReference>